<dbReference type="PROSITE" id="PS01195">
    <property type="entry name" value="PEPT_TRNA_HYDROL_1"/>
    <property type="match status" value="1"/>
</dbReference>
<evidence type="ECO:0000256" key="8">
    <source>
        <dbReference type="RuleBase" id="RU000673"/>
    </source>
</evidence>
<dbReference type="FunFam" id="3.40.50.1470:FF:000001">
    <property type="entry name" value="Peptidyl-tRNA hydrolase"/>
    <property type="match status" value="1"/>
</dbReference>
<dbReference type="HAMAP" id="MF_00083">
    <property type="entry name" value="Pept_tRNA_hydro_bact"/>
    <property type="match status" value="1"/>
</dbReference>
<comment type="function">
    <text evidence="7">Catalyzes the release of premature peptidyl moieties from peptidyl-tRNA molecules trapped in stalled 50S ribosomal subunits, and thus maintains levels of free tRNAs and 50S ribosomes.</text>
</comment>
<name>A0A6N4RF40_BLAVI</name>
<gene>
    <name evidence="7" type="primary">pth</name>
    <name evidence="10" type="ORF">DI628_04570</name>
</gene>
<proteinExistence type="inferred from homology"/>
<dbReference type="GO" id="GO:0072344">
    <property type="term" value="P:rescue of stalled ribosome"/>
    <property type="evidence" value="ECO:0007669"/>
    <property type="project" value="UniProtKB-UniRule"/>
</dbReference>
<dbReference type="GO" id="GO:0004045">
    <property type="term" value="F:peptidyl-tRNA hydrolase activity"/>
    <property type="evidence" value="ECO:0007669"/>
    <property type="project" value="UniProtKB-UniRule"/>
</dbReference>
<dbReference type="CDD" id="cd00462">
    <property type="entry name" value="PTH"/>
    <property type="match status" value="1"/>
</dbReference>
<dbReference type="GO" id="GO:0000049">
    <property type="term" value="F:tRNA binding"/>
    <property type="evidence" value="ECO:0007669"/>
    <property type="project" value="UniProtKB-UniRule"/>
</dbReference>
<evidence type="ECO:0000256" key="9">
    <source>
        <dbReference type="RuleBase" id="RU004320"/>
    </source>
</evidence>
<organism evidence="10 11">
    <name type="scientific">Blastochloris viridis</name>
    <name type="common">Rhodopseudomonas viridis</name>
    <dbReference type="NCBI Taxonomy" id="1079"/>
    <lineage>
        <taxon>Bacteria</taxon>
        <taxon>Pseudomonadati</taxon>
        <taxon>Pseudomonadota</taxon>
        <taxon>Alphaproteobacteria</taxon>
        <taxon>Hyphomicrobiales</taxon>
        <taxon>Blastochloridaceae</taxon>
        <taxon>Blastochloris</taxon>
    </lineage>
</organism>
<dbReference type="PROSITE" id="PS01196">
    <property type="entry name" value="PEPT_TRNA_HYDROL_2"/>
    <property type="match status" value="1"/>
</dbReference>
<dbReference type="InterPro" id="IPR018171">
    <property type="entry name" value="Pept_tRNA_hydro_CS"/>
</dbReference>
<evidence type="ECO:0000313" key="11">
    <source>
        <dbReference type="Proteomes" id="UP000320948"/>
    </source>
</evidence>
<evidence type="ECO:0000256" key="4">
    <source>
        <dbReference type="ARBA" id="ARBA00022884"/>
    </source>
</evidence>
<dbReference type="AlphaFoldDB" id="A0A6N4RF40"/>
<feature type="site" description="Stabilizes the basic form of H active site to accept a proton" evidence="7">
    <location>
        <position position="91"/>
    </location>
</feature>
<feature type="binding site" evidence="7">
    <location>
        <position position="14"/>
    </location>
    <ligand>
        <name>tRNA</name>
        <dbReference type="ChEBI" id="CHEBI:17843"/>
    </ligand>
</feature>
<dbReference type="Gene3D" id="3.40.50.1470">
    <property type="entry name" value="Peptidyl-tRNA hydrolase"/>
    <property type="match status" value="1"/>
</dbReference>
<feature type="active site" description="Proton acceptor" evidence="7">
    <location>
        <position position="19"/>
    </location>
</feature>
<keyword evidence="7" id="KW-0963">Cytoplasm</keyword>
<evidence type="ECO:0000256" key="3">
    <source>
        <dbReference type="ARBA" id="ARBA00022801"/>
    </source>
</evidence>
<feature type="site" description="Discriminates between blocked and unblocked aminoacyl-tRNA" evidence="7">
    <location>
        <position position="9"/>
    </location>
</feature>
<evidence type="ECO:0000313" key="10">
    <source>
        <dbReference type="EMBL" id="TKW61899.1"/>
    </source>
</evidence>
<dbReference type="PANTHER" id="PTHR17224:SF1">
    <property type="entry name" value="PEPTIDYL-TRNA HYDROLASE"/>
    <property type="match status" value="1"/>
</dbReference>
<feature type="binding site" evidence="7">
    <location>
        <position position="112"/>
    </location>
    <ligand>
        <name>tRNA</name>
        <dbReference type="ChEBI" id="CHEBI:17843"/>
    </ligand>
</feature>
<keyword evidence="3 7" id="KW-0378">Hydrolase</keyword>
<dbReference type="Pfam" id="PF01195">
    <property type="entry name" value="Pept_tRNA_hydro"/>
    <property type="match status" value="1"/>
</dbReference>
<comment type="subunit">
    <text evidence="7">Monomer.</text>
</comment>
<dbReference type="InterPro" id="IPR036416">
    <property type="entry name" value="Pept_tRNA_hydro_sf"/>
</dbReference>
<dbReference type="SUPFAM" id="SSF53178">
    <property type="entry name" value="Peptidyl-tRNA hydrolase-like"/>
    <property type="match status" value="1"/>
</dbReference>
<comment type="function">
    <text evidence="7">Hydrolyzes ribosome-free peptidyl-tRNAs (with 1 or more amino acids incorporated), which drop off the ribosome during protein synthesis, or as a result of ribosome stalling.</text>
</comment>
<feature type="binding site" evidence="7">
    <location>
        <position position="66"/>
    </location>
    <ligand>
        <name>tRNA</name>
        <dbReference type="ChEBI" id="CHEBI:17843"/>
    </ligand>
</feature>
<dbReference type="InterPro" id="IPR001328">
    <property type="entry name" value="Pept_tRNA_hydro"/>
</dbReference>
<comment type="similarity">
    <text evidence="5 7 9">Belongs to the PTH family.</text>
</comment>
<evidence type="ECO:0000256" key="6">
    <source>
        <dbReference type="ARBA" id="ARBA00050038"/>
    </source>
</evidence>
<sequence length="187" mass="20386">MILLTGLGNPGGAYEDTRHNVGFMLLEAARRHYDLPGWTGKFKGLVSKGKVGGVDVVLLQPQTFMNLSGQSVQPAAAFYKIEPKDILVVHDELDLGVGQLRWKIGGGDAGHNGLKSITATLGTPNYQRLRFGIDRPVHKAQVSDYVLHKFGTEERELVDKRIGQIVDALPKILTNPQAELAKLPPLA</sequence>
<comment type="subcellular location">
    <subcellularLocation>
        <location evidence="7">Cytoplasm</location>
    </subcellularLocation>
</comment>
<comment type="catalytic activity">
    <reaction evidence="7 8">
        <text>an N-acyl-L-alpha-aminoacyl-tRNA + H2O = an N-acyl-L-amino acid + a tRNA + H(+)</text>
        <dbReference type="Rhea" id="RHEA:54448"/>
        <dbReference type="Rhea" id="RHEA-COMP:10123"/>
        <dbReference type="Rhea" id="RHEA-COMP:13883"/>
        <dbReference type="ChEBI" id="CHEBI:15377"/>
        <dbReference type="ChEBI" id="CHEBI:15378"/>
        <dbReference type="ChEBI" id="CHEBI:59874"/>
        <dbReference type="ChEBI" id="CHEBI:78442"/>
        <dbReference type="ChEBI" id="CHEBI:138191"/>
        <dbReference type="EC" id="3.1.1.29"/>
    </reaction>
</comment>
<evidence type="ECO:0000256" key="2">
    <source>
        <dbReference type="ARBA" id="ARBA00022555"/>
    </source>
</evidence>
<dbReference type="PANTHER" id="PTHR17224">
    <property type="entry name" value="PEPTIDYL-TRNA HYDROLASE"/>
    <property type="match status" value="1"/>
</dbReference>
<dbReference type="Proteomes" id="UP000320948">
    <property type="component" value="Unassembled WGS sequence"/>
</dbReference>
<dbReference type="EMBL" id="VAFM01000001">
    <property type="protein sequence ID" value="TKW61899.1"/>
    <property type="molecule type" value="Genomic_DNA"/>
</dbReference>
<accession>A0A6N4RF40</accession>
<dbReference type="GO" id="GO:0005737">
    <property type="term" value="C:cytoplasm"/>
    <property type="evidence" value="ECO:0007669"/>
    <property type="project" value="UniProtKB-SubCell"/>
</dbReference>
<keyword evidence="4 7" id="KW-0694">RNA-binding</keyword>
<evidence type="ECO:0000256" key="7">
    <source>
        <dbReference type="HAMAP-Rule" id="MF_00083"/>
    </source>
</evidence>
<evidence type="ECO:0000256" key="5">
    <source>
        <dbReference type="ARBA" id="ARBA00038063"/>
    </source>
</evidence>
<feature type="binding site" evidence="7">
    <location>
        <position position="64"/>
    </location>
    <ligand>
        <name>tRNA</name>
        <dbReference type="ChEBI" id="CHEBI:17843"/>
    </ligand>
</feature>
<protein>
    <recommendedName>
        <fullName evidence="6 7">Peptidyl-tRNA hydrolase</fullName>
        <shortName evidence="7">Pth</shortName>
        <ecNumber evidence="1 7">3.1.1.29</ecNumber>
    </recommendedName>
</protein>
<dbReference type="GO" id="GO:0006515">
    <property type="term" value="P:protein quality control for misfolded or incompletely synthesized proteins"/>
    <property type="evidence" value="ECO:0007669"/>
    <property type="project" value="UniProtKB-UniRule"/>
</dbReference>
<dbReference type="NCBIfam" id="TIGR00447">
    <property type="entry name" value="pth"/>
    <property type="match status" value="1"/>
</dbReference>
<keyword evidence="2 7" id="KW-0820">tRNA-binding</keyword>
<reference evidence="10 11" key="1">
    <citation type="journal article" date="2017" name="Nat. Commun.">
        <title>In situ click chemistry generation of cyclooxygenase-2 inhibitors.</title>
        <authorList>
            <person name="Bhardwaj A."/>
            <person name="Kaur J."/>
            <person name="Wuest M."/>
            <person name="Wuest F."/>
        </authorList>
    </citation>
    <scope>NUCLEOTIDE SEQUENCE [LARGE SCALE GENOMIC DNA]</scope>
    <source>
        <strain evidence="10">S2_018_000_R2_106</strain>
    </source>
</reference>
<evidence type="ECO:0000256" key="1">
    <source>
        <dbReference type="ARBA" id="ARBA00013260"/>
    </source>
</evidence>
<dbReference type="EC" id="3.1.1.29" evidence="1 7"/>
<comment type="caution">
    <text evidence="10">The sequence shown here is derived from an EMBL/GenBank/DDBJ whole genome shotgun (WGS) entry which is preliminary data.</text>
</comment>